<protein>
    <submittedName>
        <fullName evidence="2">Uncharacterized protein</fullName>
    </submittedName>
</protein>
<keyword evidence="3" id="KW-1185">Reference proteome</keyword>
<evidence type="ECO:0000313" key="3">
    <source>
        <dbReference type="Proteomes" id="UP001642483"/>
    </source>
</evidence>
<comment type="caution">
    <text evidence="2">The sequence shown here is derived from an EMBL/GenBank/DDBJ whole genome shotgun (WGS) entry which is preliminary data.</text>
</comment>
<keyword evidence="1" id="KW-0472">Membrane</keyword>
<organism evidence="2 3">
    <name type="scientific">Clavelina lepadiformis</name>
    <name type="common">Light-bulb sea squirt</name>
    <name type="synonym">Ascidia lepadiformis</name>
    <dbReference type="NCBI Taxonomy" id="159417"/>
    <lineage>
        <taxon>Eukaryota</taxon>
        <taxon>Metazoa</taxon>
        <taxon>Chordata</taxon>
        <taxon>Tunicata</taxon>
        <taxon>Ascidiacea</taxon>
        <taxon>Aplousobranchia</taxon>
        <taxon>Clavelinidae</taxon>
        <taxon>Clavelina</taxon>
    </lineage>
</organism>
<keyword evidence="1" id="KW-1133">Transmembrane helix</keyword>
<evidence type="ECO:0000313" key="2">
    <source>
        <dbReference type="EMBL" id="CAK8681337.1"/>
    </source>
</evidence>
<name>A0ABP0FSA2_CLALP</name>
<accession>A0ABP0FSA2</accession>
<gene>
    <name evidence="2" type="ORF">CVLEPA_LOCUS11549</name>
</gene>
<feature type="transmembrane region" description="Helical" evidence="1">
    <location>
        <begin position="69"/>
        <end position="94"/>
    </location>
</feature>
<dbReference type="Proteomes" id="UP001642483">
    <property type="component" value="Unassembled WGS sequence"/>
</dbReference>
<dbReference type="EMBL" id="CAWYQH010000079">
    <property type="protein sequence ID" value="CAK8681337.1"/>
    <property type="molecule type" value="Genomic_DNA"/>
</dbReference>
<proteinExistence type="predicted"/>
<keyword evidence="1" id="KW-0812">Transmembrane</keyword>
<reference evidence="2 3" key="1">
    <citation type="submission" date="2024-02" db="EMBL/GenBank/DDBJ databases">
        <authorList>
            <person name="Daric V."/>
            <person name="Darras S."/>
        </authorList>
    </citation>
    <scope>NUCLEOTIDE SEQUENCE [LARGE SCALE GENOMIC DNA]</scope>
</reference>
<evidence type="ECO:0000256" key="1">
    <source>
        <dbReference type="SAM" id="Phobius"/>
    </source>
</evidence>
<sequence>MVKFNTKNYLKTKEAQNESLLRTIFECRASKCTNGSMSISLVNSTETNFAGPEIVTETSSFFDDKRYSAGFIILFLLTLILASFMLSSLVDYLLQKKYTRKCEEAISCAGKSSRQRRYSYFSSFFPKKKKQQKSTKCNCRNSCQILNCVKCSSSCSYQTNVSSETSYASLLDITKENLKNVRTLTDLDKLKIFFINLSNSHYNGLSIREVRQFAIQFGVPPRMLLSNRPTNFSSSESILAAQCMVKCLEWIHSKKLTVKATDVIEFFDEEMQMRGLADDMRLAAGYSPIPVSRWSSINLVNESANSASSALVLSDGSSIQQTPCASVS</sequence>